<dbReference type="AlphaFoldDB" id="A0A346Y035"/>
<dbReference type="InterPro" id="IPR035940">
    <property type="entry name" value="CAP_sf"/>
</dbReference>
<dbReference type="EMBL" id="CP031165">
    <property type="protein sequence ID" value="AXV07832.1"/>
    <property type="molecule type" value="Genomic_DNA"/>
</dbReference>
<dbReference type="InterPro" id="IPR051922">
    <property type="entry name" value="Bact_Sporulation_Assoc"/>
</dbReference>
<accession>A0A346Y035</accession>
<keyword evidence="4" id="KW-1185">Reference proteome</keyword>
<dbReference type="Proteomes" id="UP000264006">
    <property type="component" value="Chromosome"/>
</dbReference>
<dbReference type="PANTHER" id="PTHR30032">
    <property type="entry name" value="N-ACETYLMURAMOYL-L-ALANINE AMIDASE-RELATED"/>
    <property type="match status" value="1"/>
</dbReference>
<dbReference type="KEGG" id="euz:DVS28_a3156"/>
<proteinExistence type="predicted"/>
<dbReference type="Gene3D" id="3.40.33.10">
    <property type="entry name" value="CAP"/>
    <property type="match status" value="1"/>
</dbReference>
<feature type="domain" description="SCP" evidence="2">
    <location>
        <begin position="419"/>
        <end position="527"/>
    </location>
</feature>
<evidence type="ECO:0000313" key="3">
    <source>
        <dbReference type="EMBL" id="AXV07832.1"/>
    </source>
</evidence>
<dbReference type="SUPFAM" id="SSF55797">
    <property type="entry name" value="PR-1-like"/>
    <property type="match status" value="1"/>
</dbReference>
<reference evidence="3 4" key="1">
    <citation type="submission" date="2018-09" db="EMBL/GenBank/DDBJ databases">
        <title>Complete genome sequence of Euzebya sp. DY32-46 isolated from seawater of Pacific Ocean.</title>
        <authorList>
            <person name="Xu L."/>
            <person name="Wu Y.-H."/>
            <person name="Xu X.-W."/>
        </authorList>
    </citation>
    <scope>NUCLEOTIDE SEQUENCE [LARGE SCALE GENOMIC DNA]</scope>
    <source>
        <strain evidence="3 4">DY32-46</strain>
    </source>
</reference>
<dbReference type="InterPro" id="IPR007253">
    <property type="entry name" value="Cell_wall-bd_2"/>
</dbReference>
<dbReference type="GO" id="GO:0030288">
    <property type="term" value="C:outer membrane-bounded periplasmic space"/>
    <property type="evidence" value="ECO:0007669"/>
    <property type="project" value="TreeGrafter"/>
</dbReference>
<evidence type="ECO:0000259" key="2">
    <source>
        <dbReference type="Pfam" id="PF00188"/>
    </source>
</evidence>
<sequence>MLPLSERTAFNDRETRMTFLRRPLAVLALLASLALVPAPVLGQDPTPTSDSTPPEQLLPVPAANPLLPPLATDDVSRVADSSDAVEVGVTLSKAAFADATPWVAHDPRYTGATGVVLARDDVFPDSLAAAAVAGTDRPILYTTGGPDAFLDSAVADELWRVLGPGRGCADGGHEVIVVGGAQAVSPAVVEQVEAMGYCTARLAGPSRVDTSVVLATAAIARTGATTLLLARADNWADAATGGAVAARYGLPLAITGADALHPAVADLIGSGGITDVVLLGGEAALSATVATQVEALGVSVQRVAGPGREETAAAIAEELWEDDDVEGAVLLNGRAEDGWVYALAAAPFSARSGRPQLYGHTDGVPTPSADVVAGVPAVTVVGPVASVDDSVITALRTMLAAPDDRVGADLAGLRSGDSLDALNYWRRVSGMPEVDAWDPDLSRGAFEHARYTVKEDDPGHAQDPTSPWSTPAGRGEEPEAAGGEVYNGHDGPDTAHHAVTGWVRTPFHGAGMLDPSASHYGIGSYAEDLGQGTTAATAVRLRYDWQNGGLPDSDGDGVITHFPVDGSVLALSAYWGGEYPEPLDICGYDNPVGQPLWLHLAEPLPVGDVDVVLEVDGQPVEHCAFLHYDDATESRRMYVMARRPLRAGGEYTVTAAIPGGRTFTWSFEVLRSPIDGGLAGTAPNI</sequence>
<evidence type="ECO:0000313" key="4">
    <source>
        <dbReference type="Proteomes" id="UP000264006"/>
    </source>
</evidence>
<dbReference type="OrthoDB" id="4297752at2"/>
<protein>
    <submittedName>
        <fullName evidence="3">Gamma-glutamyltranspeptidase</fullName>
    </submittedName>
</protein>
<gene>
    <name evidence="3" type="ORF">DVS28_a3156</name>
</gene>
<dbReference type="Pfam" id="PF00188">
    <property type="entry name" value="CAP"/>
    <property type="match status" value="1"/>
</dbReference>
<organism evidence="3 4">
    <name type="scientific">Euzebya pacifica</name>
    <dbReference type="NCBI Taxonomy" id="1608957"/>
    <lineage>
        <taxon>Bacteria</taxon>
        <taxon>Bacillati</taxon>
        <taxon>Actinomycetota</taxon>
        <taxon>Nitriliruptoria</taxon>
        <taxon>Euzebyales</taxon>
    </lineage>
</organism>
<feature type="region of interest" description="Disordered" evidence="1">
    <location>
        <begin position="453"/>
        <end position="493"/>
    </location>
</feature>
<dbReference type="PANTHER" id="PTHR30032:SF4">
    <property type="entry name" value="AMIDASE ENHANCER"/>
    <property type="match status" value="1"/>
</dbReference>
<name>A0A346Y035_9ACTN</name>
<evidence type="ECO:0000256" key="1">
    <source>
        <dbReference type="SAM" id="MobiDB-lite"/>
    </source>
</evidence>
<dbReference type="InterPro" id="IPR014044">
    <property type="entry name" value="CAP_dom"/>
</dbReference>
<dbReference type="Pfam" id="PF04122">
    <property type="entry name" value="CW_binding_2"/>
    <property type="match status" value="3"/>
</dbReference>
<dbReference type="CDD" id="cd05379">
    <property type="entry name" value="CAP_bacterial"/>
    <property type="match status" value="1"/>
</dbReference>